<dbReference type="Pfam" id="PF07729">
    <property type="entry name" value="FCD"/>
    <property type="match status" value="1"/>
</dbReference>
<evidence type="ECO:0000259" key="4">
    <source>
        <dbReference type="PROSITE" id="PS50949"/>
    </source>
</evidence>
<name>A0A1G9GJV2_9PSED</name>
<dbReference type="EMBL" id="FNFD01000013">
    <property type="protein sequence ID" value="SDL00926.1"/>
    <property type="molecule type" value="Genomic_DNA"/>
</dbReference>
<dbReference type="PROSITE" id="PS50949">
    <property type="entry name" value="HTH_GNTR"/>
    <property type="match status" value="1"/>
</dbReference>
<dbReference type="Gene3D" id="1.10.10.10">
    <property type="entry name" value="Winged helix-like DNA-binding domain superfamily/Winged helix DNA-binding domain"/>
    <property type="match status" value="1"/>
</dbReference>
<dbReference type="GO" id="GO:0003677">
    <property type="term" value="F:DNA binding"/>
    <property type="evidence" value="ECO:0007669"/>
    <property type="project" value="UniProtKB-KW"/>
</dbReference>
<protein>
    <submittedName>
        <fullName evidence="5">DNA-binding transcriptional regulator, FadR family</fullName>
    </submittedName>
</protein>
<sequence length="237" mass="26148">MEALNEATPKLAERLAKRLIEAIQEGRLAAGSRLPTEQALCEQYGVSRTVVREAISMLKREGMVASRQGSGTYVTANPSVALRLAPPQGNFEAVVEILEIRSALEIKAAELAAKRRTNAQLRAMRNALAELDEAVERGEDGVREDLAFHRSIVLATGNQHFVETIDFLHQLLQQAISITRRNEARNREYMRQVDQEHLALVEAIAAGNGEAARHAASLHLQNAEGRLREARREADGS</sequence>
<dbReference type="STRING" id="137658.SAMN05216186_11354"/>
<organism evidence="5 6">
    <name type="scientific">Pseudomonas indica</name>
    <dbReference type="NCBI Taxonomy" id="137658"/>
    <lineage>
        <taxon>Bacteria</taxon>
        <taxon>Pseudomonadati</taxon>
        <taxon>Pseudomonadota</taxon>
        <taxon>Gammaproteobacteria</taxon>
        <taxon>Pseudomonadales</taxon>
        <taxon>Pseudomonadaceae</taxon>
        <taxon>Pseudomonas</taxon>
    </lineage>
</organism>
<dbReference type="RefSeq" id="WP_212633085.1">
    <property type="nucleotide sequence ID" value="NZ_FNFD01000013.1"/>
</dbReference>
<dbReference type="Proteomes" id="UP000198706">
    <property type="component" value="Unassembled WGS sequence"/>
</dbReference>
<evidence type="ECO:0000256" key="1">
    <source>
        <dbReference type="ARBA" id="ARBA00023015"/>
    </source>
</evidence>
<dbReference type="Pfam" id="PF00392">
    <property type="entry name" value="GntR"/>
    <property type="match status" value="1"/>
</dbReference>
<feature type="domain" description="HTH gntR-type" evidence="4">
    <location>
        <begin position="9"/>
        <end position="77"/>
    </location>
</feature>
<dbReference type="PANTHER" id="PTHR43537:SF5">
    <property type="entry name" value="UXU OPERON TRANSCRIPTIONAL REGULATOR"/>
    <property type="match status" value="1"/>
</dbReference>
<evidence type="ECO:0000256" key="2">
    <source>
        <dbReference type="ARBA" id="ARBA00023125"/>
    </source>
</evidence>
<dbReference type="InterPro" id="IPR000524">
    <property type="entry name" value="Tscrpt_reg_HTH_GntR"/>
</dbReference>
<gene>
    <name evidence="5" type="ORF">SAMN05216186_11354</name>
</gene>
<dbReference type="AlphaFoldDB" id="A0A1G9GJV2"/>
<dbReference type="InterPro" id="IPR036388">
    <property type="entry name" value="WH-like_DNA-bd_sf"/>
</dbReference>
<reference evidence="5 6" key="1">
    <citation type="submission" date="2016-10" db="EMBL/GenBank/DDBJ databases">
        <authorList>
            <person name="de Groot N.N."/>
        </authorList>
    </citation>
    <scope>NUCLEOTIDE SEQUENCE [LARGE SCALE GENOMIC DNA]</scope>
    <source>
        <strain evidence="5 6">JCM 21544</strain>
    </source>
</reference>
<dbReference type="SMART" id="SM00895">
    <property type="entry name" value="FCD"/>
    <property type="match status" value="1"/>
</dbReference>
<dbReference type="SUPFAM" id="SSF46785">
    <property type="entry name" value="Winged helix' DNA-binding domain"/>
    <property type="match status" value="1"/>
</dbReference>
<dbReference type="SUPFAM" id="SSF48008">
    <property type="entry name" value="GntR ligand-binding domain-like"/>
    <property type="match status" value="1"/>
</dbReference>
<keyword evidence="2 5" id="KW-0238">DNA-binding</keyword>
<dbReference type="InterPro" id="IPR011711">
    <property type="entry name" value="GntR_C"/>
</dbReference>
<keyword evidence="1" id="KW-0805">Transcription regulation</keyword>
<keyword evidence="6" id="KW-1185">Reference proteome</keyword>
<evidence type="ECO:0000313" key="6">
    <source>
        <dbReference type="Proteomes" id="UP000198706"/>
    </source>
</evidence>
<dbReference type="InterPro" id="IPR008920">
    <property type="entry name" value="TF_FadR/GntR_C"/>
</dbReference>
<dbReference type="SMART" id="SM00345">
    <property type="entry name" value="HTH_GNTR"/>
    <property type="match status" value="1"/>
</dbReference>
<evidence type="ECO:0000256" key="3">
    <source>
        <dbReference type="ARBA" id="ARBA00023163"/>
    </source>
</evidence>
<accession>A0A1G9GJV2</accession>
<evidence type="ECO:0000313" key="5">
    <source>
        <dbReference type="EMBL" id="SDL00926.1"/>
    </source>
</evidence>
<dbReference type="CDD" id="cd07377">
    <property type="entry name" value="WHTH_GntR"/>
    <property type="match status" value="1"/>
</dbReference>
<dbReference type="GO" id="GO:0003700">
    <property type="term" value="F:DNA-binding transcription factor activity"/>
    <property type="evidence" value="ECO:0007669"/>
    <property type="project" value="InterPro"/>
</dbReference>
<keyword evidence="3" id="KW-0804">Transcription</keyword>
<dbReference type="InterPro" id="IPR036390">
    <property type="entry name" value="WH_DNA-bd_sf"/>
</dbReference>
<dbReference type="PANTHER" id="PTHR43537">
    <property type="entry name" value="TRANSCRIPTIONAL REGULATOR, GNTR FAMILY"/>
    <property type="match status" value="1"/>
</dbReference>
<dbReference type="Gene3D" id="1.20.120.530">
    <property type="entry name" value="GntR ligand-binding domain-like"/>
    <property type="match status" value="1"/>
</dbReference>
<dbReference type="PRINTS" id="PR00035">
    <property type="entry name" value="HTHGNTR"/>
</dbReference>
<proteinExistence type="predicted"/>